<comment type="subunit">
    <text evidence="2">Homodimer.</text>
</comment>
<dbReference type="InterPro" id="IPR036894">
    <property type="entry name" value="YbaB-like_sf"/>
</dbReference>
<organism evidence="3 4">
    <name type="scientific">Frigoriglobus tundricola</name>
    <dbReference type="NCBI Taxonomy" id="2774151"/>
    <lineage>
        <taxon>Bacteria</taxon>
        <taxon>Pseudomonadati</taxon>
        <taxon>Planctomycetota</taxon>
        <taxon>Planctomycetia</taxon>
        <taxon>Gemmatales</taxon>
        <taxon>Gemmataceae</taxon>
        <taxon>Frigoriglobus</taxon>
    </lineage>
</organism>
<gene>
    <name evidence="3" type="ORF">FTUN_7089</name>
</gene>
<protein>
    <recommendedName>
        <fullName evidence="2">Nucleoid-associated protein FTUN_7089</fullName>
    </recommendedName>
</protein>
<accession>A0A6M5YZB9</accession>
<dbReference type="Pfam" id="PF02575">
    <property type="entry name" value="YbaB_DNA_bd"/>
    <property type="match status" value="1"/>
</dbReference>
<evidence type="ECO:0000313" key="4">
    <source>
        <dbReference type="Proteomes" id="UP000503447"/>
    </source>
</evidence>
<dbReference type="NCBIfam" id="TIGR00103">
    <property type="entry name" value="DNA_YbaB_EbfC"/>
    <property type="match status" value="1"/>
</dbReference>
<dbReference type="AlphaFoldDB" id="A0A6M5YZB9"/>
<reference evidence="4" key="1">
    <citation type="submission" date="2020-05" db="EMBL/GenBank/DDBJ databases">
        <title>Frigoriglobus tundricola gen. nov., sp. nov., a psychrotolerant cellulolytic planctomycete of the family Gemmataceae with two divergent copies of 16S rRNA gene.</title>
        <authorList>
            <person name="Kulichevskaya I.S."/>
            <person name="Ivanova A.A."/>
            <person name="Naumoff D.G."/>
            <person name="Beletsky A.V."/>
            <person name="Rijpstra W.I.C."/>
            <person name="Sinninghe Damste J.S."/>
            <person name="Mardanov A.V."/>
            <person name="Ravin N.V."/>
            <person name="Dedysh S.N."/>
        </authorList>
    </citation>
    <scope>NUCLEOTIDE SEQUENCE [LARGE SCALE GENOMIC DNA]</scope>
    <source>
        <strain evidence="4">PL17</strain>
    </source>
</reference>
<dbReference type="GO" id="GO:0043590">
    <property type="term" value="C:bacterial nucleoid"/>
    <property type="evidence" value="ECO:0007669"/>
    <property type="project" value="UniProtKB-UniRule"/>
</dbReference>
<comment type="function">
    <text evidence="2">Binds to DNA and alters its conformation. May be involved in regulation of gene expression, nucleoid organization and DNA protection.</text>
</comment>
<dbReference type="Proteomes" id="UP000503447">
    <property type="component" value="Chromosome"/>
</dbReference>
<comment type="subcellular location">
    <subcellularLocation>
        <location evidence="2">Cytoplasm</location>
        <location evidence="2">Nucleoid</location>
    </subcellularLocation>
</comment>
<keyword evidence="1 2" id="KW-0238">DNA-binding</keyword>
<dbReference type="InterPro" id="IPR004401">
    <property type="entry name" value="YbaB/EbfC"/>
</dbReference>
<comment type="similarity">
    <text evidence="2">Belongs to the YbaB/EbfC family.</text>
</comment>
<proteinExistence type="inferred from homology"/>
<dbReference type="RefSeq" id="WP_171474437.1">
    <property type="nucleotide sequence ID" value="NZ_CP053452.2"/>
</dbReference>
<sequence>MFKELGSMMKLLKNQGKIQEEVQKFQASVGQITAEASSGAGYVTAKVNGRMELLSVRISDDALKLNDREMLEDLVTAAVNQALTKVRAQLAEESSKMAANIGLPPGMLGSGGFPGMG</sequence>
<evidence type="ECO:0000256" key="1">
    <source>
        <dbReference type="ARBA" id="ARBA00023125"/>
    </source>
</evidence>
<evidence type="ECO:0000256" key="2">
    <source>
        <dbReference type="HAMAP-Rule" id="MF_00274"/>
    </source>
</evidence>
<keyword evidence="2" id="KW-0963">Cytoplasm</keyword>
<dbReference type="SUPFAM" id="SSF82607">
    <property type="entry name" value="YbaB-like"/>
    <property type="match status" value="1"/>
</dbReference>
<evidence type="ECO:0000313" key="3">
    <source>
        <dbReference type="EMBL" id="QJW99477.1"/>
    </source>
</evidence>
<dbReference type="GO" id="GO:0005829">
    <property type="term" value="C:cytosol"/>
    <property type="evidence" value="ECO:0007669"/>
    <property type="project" value="TreeGrafter"/>
</dbReference>
<dbReference type="EMBL" id="CP053452">
    <property type="protein sequence ID" value="QJW99477.1"/>
    <property type="molecule type" value="Genomic_DNA"/>
</dbReference>
<dbReference type="Gene3D" id="3.30.1310.10">
    <property type="entry name" value="Nucleoid-associated protein YbaB-like domain"/>
    <property type="match status" value="1"/>
</dbReference>
<dbReference type="GO" id="GO:0003677">
    <property type="term" value="F:DNA binding"/>
    <property type="evidence" value="ECO:0007669"/>
    <property type="project" value="UniProtKB-UniRule"/>
</dbReference>
<keyword evidence="4" id="KW-1185">Reference proteome</keyword>
<name>A0A6M5YZB9_9BACT</name>
<dbReference type="HAMAP" id="MF_00274">
    <property type="entry name" value="DNA_YbaB_EbfC"/>
    <property type="match status" value="1"/>
</dbReference>
<dbReference type="PANTHER" id="PTHR33449:SF1">
    <property type="entry name" value="NUCLEOID-ASSOCIATED PROTEIN YBAB"/>
    <property type="match status" value="1"/>
</dbReference>
<dbReference type="PANTHER" id="PTHR33449">
    <property type="entry name" value="NUCLEOID-ASSOCIATED PROTEIN YBAB"/>
    <property type="match status" value="1"/>
</dbReference>
<dbReference type="KEGG" id="ftj:FTUN_7089"/>
<dbReference type="PIRSF" id="PIRSF004555">
    <property type="entry name" value="UCP004555"/>
    <property type="match status" value="1"/>
</dbReference>